<evidence type="ECO:0000313" key="3">
    <source>
        <dbReference type="Proteomes" id="UP000092460"/>
    </source>
</evidence>
<dbReference type="AlphaFoldDB" id="A0A1B0BEI9"/>
<reference evidence="2" key="2">
    <citation type="submission" date="2020-05" db="UniProtKB">
        <authorList>
            <consortium name="EnsemblMetazoa"/>
        </authorList>
    </citation>
    <scope>IDENTIFICATION</scope>
    <source>
        <strain evidence="2">IAEA</strain>
    </source>
</reference>
<reference evidence="3" key="1">
    <citation type="submission" date="2015-01" db="EMBL/GenBank/DDBJ databases">
        <authorList>
            <person name="Aksoy S."/>
            <person name="Warren W."/>
            <person name="Wilson R.K."/>
        </authorList>
    </citation>
    <scope>NUCLEOTIDE SEQUENCE [LARGE SCALE GENOMIC DNA]</scope>
    <source>
        <strain evidence="3">IAEA</strain>
    </source>
</reference>
<proteinExistence type="predicted"/>
<dbReference type="EnsemblMetazoa" id="GPPI027397-RA">
    <property type="protein sequence ID" value="GPPI027397-PA"/>
    <property type="gene ID" value="GPPI027397"/>
</dbReference>
<protein>
    <submittedName>
        <fullName evidence="2">Uncharacterized protein</fullName>
    </submittedName>
</protein>
<name>A0A1B0BEI9_9MUSC</name>
<feature type="compositionally biased region" description="Polar residues" evidence="1">
    <location>
        <begin position="19"/>
        <end position="30"/>
    </location>
</feature>
<dbReference type="VEuPathDB" id="VectorBase:GPPI027397"/>
<dbReference type="EMBL" id="JXJN01012906">
    <property type="status" value="NOT_ANNOTATED_CDS"/>
    <property type="molecule type" value="Genomic_DNA"/>
</dbReference>
<sequence>MLINLVALKFGHCNHPIPDTTSELGTTASLVSDGDVSPKSSDAMQPSKPERDDIDAGNFAYISLNTPPIYRMPANSKCILLPDKVTISNESSTARV</sequence>
<dbReference type="Proteomes" id="UP000092460">
    <property type="component" value="Unassembled WGS sequence"/>
</dbReference>
<evidence type="ECO:0000256" key="1">
    <source>
        <dbReference type="SAM" id="MobiDB-lite"/>
    </source>
</evidence>
<organism evidence="2 3">
    <name type="scientific">Glossina palpalis gambiensis</name>
    <dbReference type="NCBI Taxonomy" id="67801"/>
    <lineage>
        <taxon>Eukaryota</taxon>
        <taxon>Metazoa</taxon>
        <taxon>Ecdysozoa</taxon>
        <taxon>Arthropoda</taxon>
        <taxon>Hexapoda</taxon>
        <taxon>Insecta</taxon>
        <taxon>Pterygota</taxon>
        <taxon>Neoptera</taxon>
        <taxon>Endopterygota</taxon>
        <taxon>Diptera</taxon>
        <taxon>Brachycera</taxon>
        <taxon>Muscomorpha</taxon>
        <taxon>Hippoboscoidea</taxon>
        <taxon>Glossinidae</taxon>
        <taxon>Glossina</taxon>
    </lineage>
</organism>
<keyword evidence="3" id="KW-1185">Reference proteome</keyword>
<evidence type="ECO:0000313" key="2">
    <source>
        <dbReference type="EnsemblMetazoa" id="GPPI027397-PA"/>
    </source>
</evidence>
<accession>A0A1B0BEI9</accession>
<feature type="region of interest" description="Disordered" evidence="1">
    <location>
        <begin position="18"/>
        <end position="55"/>
    </location>
</feature>